<dbReference type="PROSITE" id="PS51257">
    <property type="entry name" value="PROKAR_LIPOPROTEIN"/>
    <property type="match status" value="1"/>
</dbReference>
<dbReference type="Proteomes" id="UP000653472">
    <property type="component" value="Unassembled WGS sequence"/>
</dbReference>
<dbReference type="EC" id="3.1.4.3" evidence="2"/>
<dbReference type="PANTHER" id="PTHR31956">
    <property type="entry name" value="NON-SPECIFIC PHOSPHOLIPASE C4-RELATED"/>
    <property type="match status" value="1"/>
</dbReference>
<dbReference type="InterPro" id="IPR006311">
    <property type="entry name" value="TAT_signal"/>
</dbReference>
<dbReference type="AlphaFoldDB" id="A0A969W9F1"/>
<feature type="compositionally biased region" description="Low complexity" evidence="4">
    <location>
        <begin position="38"/>
        <end position="53"/>
    </location>
</feature>
<gene>
    <name evidence="5" type="ORF">G7Y82_10755</name>
</gene>
<protein>
    <recommendedName>
        <fullName evidence="2">phospholipase C</fullName>
        <ecNumber evidence="2">3.1.4.3</ecNumber>
    </recommendedName>
</protein>
<dbReference type="PROSITE" id="PS51318">
    <property type="entry name" value="TAT"/>
    <property type="match status" value="1"/>
</dbReference>
<reference evidence="5" key="1">
    <citation type="submission" date="2020-03" db="EMBL/GenBank/DDBJ databases">
        <title>Solimonas marina sp. nov., isolated from deep seawater of the Pacific Ocean.</title>
        <authorList>
            <person name="Liu X."/>
            <person name="Lai Q."/>
            <person name="Sun F."/>
            <person name="Gai Y."/>
            <person name="Li G."/>
            <person name="Shao Z."/>
        </authorList>
    </citation>
    <scope>NUCLEOTIDE SEQUENCE</scope>
    <source>
        <strain evidence="5">C16B3</strain>
    </source>
</reference>
<dbReference type="EMBL" id="JAAVXB010000005">
    <property type="protein sequence ID" value="NKF22797.1"/>
    <property type="molecule type" value="Genomic_DNA"/>
</dbReference>
<evidence type="ECO:0000313" key="6">
    <source>
        <dbReference type="Proteomes" id="UP000653472"/>
    </source>
</evidence>
<dbReference type="InterPro" id="IPR007312">
    <property type="entry name" value="Phosphoesterase"/>
</dbReference>
<dbReference type="InterPro" id="IPR017850">
    <property type="entry name" value="Alkaline_phosphatase_core_sf"/>
</dbReference>
<keyword evidence="6" id="KW-1185">Reference proteome</keyword>
<name>A0A969W9F1_9GAMM</name>
<comment type="caution">
    <text evidence="5">The sequence shown here is derived from an EMBL/GenBank/DDBJ whole genome shotgun (WGS) entry which is preliminary data.</text>
</comment>
<accession>A0A969W9F1</accession>
<keyword evidence="3" id="KW-0378">Hydrolase</keyword>
<evidence type="ECO:0000256" key="3">
    <source>
        <dbReference type="ARBA" id="ARBA00022801"/>
    </source>
</evidence>
<evidence type="ECO:0000256" key="2">
    <source>
        <dbReference type="ARBA" id="ARBA00012018"/>
    </source>
</evidence>
<dbReference type="GO" id="GO:0009395">
    <property type="term" value="P:phospholipid catabolic process"/>
    <property type="evidence" value="ECO:0007669"/>
    <property type="project" value="TreeGrafter"/>
</dbReference>
<dbReference type="Pfam" id="PF04185">
    <property type="entry name" value="Phosphoesterase"/>
    <property type="match status" value="1"/>
</dbReference>
<dbReference type="GO" id="GO:0034480">
    <property type="term" value="F:phosphatidylcholine phospholipase C activity"/>
    <property type="evidence" value="ECO:0007669"/>
    <property type="project" value="UniProtKB-EC"/>
</dbReference>
<dbReference type="PANTHER" id="PTHR31956:SF1">
    <property type="entry name" value="NON-SPECIFIC PHOSPHOLIPASE C1"/>
    <property type="match status" value="1"/>
</dbReference>
<evidence type="ECO:0000256" key="1">
    <source>
        <dbReference type="ARBA" id="ARBA00009717"/>
    </source>
</evidence>
<feature type="region of interest" description="Disordered" evidence="4">
    <location>
        <begin position="34"/>
        <end position="53"/>
    </location>
</feature>
<comment type="similarity">
    <text evidence="1">Belongs to the bacterial phospholipase C family.</text>
</comment>
<organism evidence="5 6">
    <name type="scientific">Solimonas marina</name>
    <dbReference type="NCBI Taxonomy" id="2714601"/>
    <lineage>
        <taxon>Bacteria</taxon>
        <taxon>Pseudomonadati</taxon>
        <taxon>Pseudomonadota</taxon>
        <taxon>Gammaproteobacteria</taxon>
        <taxon>Nevskiales</taxon>
        <taxon>Nevskiaceae</taxon>
        <taxon>Solimonas</taxon>
    </lineage>
</organism>
<proteinExistence type="inferred from homology"/>
<sequence length="471" mass="50942">MQDNTKDGVDHARRKLLAGLAAASVGGAGLAACGGSGSSDSDASPSAQALPAPDDSGIDHIVVVMMENRSFDHYFSWVPGATVRSASTALLDTDGNTVGLRPLAPDYQNCALADPDHGYDAGRTQLNNGAMDGFLLTQPAGDDFPLGYYTADDLPFYKGVVANYTLCDRYFSGILGPTQPNRYYMHAGQTDKKNNDITFFSQATVWDALKSVGRSGRYYYGDLAGWALVSFEFAGHHPGVANIRPFSRFLDDAASGDLADVTYIDPSMLGEGDGTSNDDHPLADIRAGQALLNRIYDALRSSPAWEKTLLIINYDEWGGFYDHVEPPFAPVTYEEYQATGNDGRLGFRVPCMAIGPRVRRQHVEKRQLDPNSILNMIAWRFGFAPLGARGATSMNFAQILDFTSAPNLDAPAFDVPDEADDGQACADASSAAQATLSPERYAEVQKRRDEHIEEWQSLVQAALDAGLRPAN</sequence>
<evidence type="ECO:0000256" key="4">
    <source>
        <dbReference type="SAM" id="MobiDB-lite"/>
    </source>
</evidence>
<dbReference type="RefSeq" id="WP_168148067.1">
    <property type="nucleotide sequence ID" value="NZ_JAAVXB010000005.1"/>
</dbReference>
<dbReference type="Gene3D" id="3.40.720.10">
    <property type="entry name" value="Alkaline Phosphatase, subunit A"/>
    <property type="match status" value="2"/>
</dbReference>
<evidence type="ECO:0000313" key="5">
    <source>
        <dbReference type="EMBL" id="NKF22797.1"/>
    </source>
</evidence>